<proteinExistence type="predicted"/>
<sequence>MQNGSRMIQCFIEWSASAPSKNVPPVPTATEIYVKIVEKTWVFQFLEGVNPDFDYARVHLLDWTHFPTLEEAYAYYLSYQSRQSPMPPIFRIPSETSAMVICYAYPVPPSVSSQTSSPSLSPLPAASDNSRPLRKKCDYC</sequence>
<dbReference type="Proteomes" id="UP000541444">
    <property type="component" value="Unassembled WGS sequence"/>
</dbReference>
<protein>
    <submittedName>
        <fullName evidence="2">Uncharacterized protein</fullName>
    </submittedName>
</protein>
<dbReference type="EMBL" id="JACGCM010000957">
    <property type="protein sequence ID" value="KAF6163895.1"/>
    <property type="molecule type" value="Genomic_DNA"/>
</dbReference>
<organism evidence="2 3">
    <name type="scientific">Kingdonia uniflora</name>
    <dbReference type="NCBI Taxonomy" id="39325"/>
    <lineage>
        <taxon>Eukaryota</taxon>
        <taxon>Viridiplantae</taxon>
        <taxon>Streptophyta</taxon>
        <taxon>Embryophyta</taxon>
        <taxon>Tracheophyta</taxon>
        <taxon>Spermatophyta</taxon>
        <taxon>Magnoliopsida</taxon>
        <taxon>Ranunculales</taxon>
        <taxon>Circaeasteraceae</taxon>
        <taxon>Kingdonia</taxon>
    </lineage>
</organism>
<reference evidence="2 3" key="1">
    <citation type="journal article" date="2020" name="IScience">
        <title>Genome Sequencing of the Endangered Kingdonia uniflora (Circaeasteraceae, Ranunculales) Reveals Potential Mechanisms of Evolutionary Specialization.</title>
        <authorList>
            <person name="Sun Y."/>
            <person name="Deng T."/>
            <person name="Zhang A."/>
            <person name="Moore M.J."/>
            <person name="Landis J.B."/>
            <person name="Lin N."/>
            <person name="Zhang H."/>
            <person name="Zhang X."/>
            <person name="Huang J."/>
            <person name="Zhang X."/>
            <person name="Sun H."/>
            <person name="Wang H."/>
        </authorList>
    </citation>
    <scope>NUCLEOTIDE SEQUENCE [LARGE SCALE GENOMIC DNA]</scope>
    <source>
        <strain evidence="2">TB1705</strain>
        <tissue evidence="2">Leaf</tissue>
    </source>
</reference>
<keyword evidence="3" id="KW-1185">Reference proteome</keyword>
<feature type="non-terminal residue" evidence="2">
    <location>
        <position position="1"/>
    </location>
</feature>
<gene>
    <name evidence="2" type="ORF">GIB67_024750</name>
</gene>
<evidence type="ECO:0000256" key="1">
    <source>
        <dbReference type="SAM" id="MobiDB-lite"/>
    </source>
</evidence>
<feature type="compositionally biased region" description="Low complexity" evidence="1">
    <location>
        <begin position="114"/>
        <end position="127"/>
    </location>
</feature>
<evidence type="ECO:0000313" key="2">
    <source>
        <dbReference type="EMBL" id="KAF6163895.1"/>
    </source>
</evidence>
<dbReference type="AlphaFoldDB" id="A0A7J7N9P2"/>
<accession>A0A7J7N9P2</accession>
<feature type="region of interest" description="Disordered" evidence="1">
    <location>
        <begin position="114"/>
        <end position="140"/>
    </location>
</feature>
<evidence type="ECO:0000313" key="3">
    <source>
        <dbReference type="Proteomes" id="UP000541444"/>
    </source>
</evidence>
<comment type="caution">
    <text evidence="2">The sequence shown here is derived from an EMBL/GenBank/DDBJ whole genome shotgun (WGS) entry which is preliminary data.</text>
</comment>
<dbReference type="OrthoDB" id="6017153at2759"/>
<name>A0A7J7N9P2_9MAGN</name>